<dbReference type="AlphaFoldDB" id="A0A6N1VDM0"/>
<dbReference type="Pfam" id="PF13550">
    <property type="entry name" value="Phage-tail_3"/>
    <property type="match status" value="1"/>
</dbReference>
<keyword evidence="5" id="KW-1185">Reference proteome</keyword>
<sequence>MSTLLLQAVGGAIGGLFGPVGAAIGTAAGAAAGYAIDTALINSTRHIEGARLSGARPLTAEEGTPMARVFGHARVSGAVIWATRFEETARTERQGGKGGPKVTTYSYFANVAIGLCEGPVAAIKRVWADGKELDLAGIEMRFYPGDEIQMPDPLIEAKQGAGLAPAYRGTAYVVFERLPLERFGNRIPQFQVEVIRPVGELERQMRAVCVIPGSTEHGYAPHIVTASPRKGETRDINRHVLYAGSDWEASIDELQAVCPNLEHVSLVVAWFGTDLRAAECRIRPGVVETEGGGESEAWSVAGMGRGDAGVHVVSRADGRPAYGGTPSDASVIAAIRDLKSRGLKVTLCPFILMDVPEGNALPDPWSDGAQPAYPWRGRITCHPAIGRPGTPDRGAQASVQVSDFVDNPEGYRRFVNHHANLAVAAGGVDAIVIGTEMRGLTRVRDGDGAFPFVAALRALAAEVRTVVGPGCAITYAADWSEYFGYHPQDGSGDVFFNLDPLWADADIDAVGIDNYMPLSDWRDADEANPDGNPDGQLQAADRAAFRRAIAGGEGFDWYYASEDDRRNRIRTPITDGVAGKPWVFRYKDLVSWWSNPHFERVGGAEAAQPTAWVPGSKPIWFLELGCPAVDKGATQPNVFPDPKSSESAVPWFSNGGRDDGEQRAFLQAHLEHWSSGPGANPLSPVTGEPMVDVARIFLWAWDARPFPAFPVATDVWGDGANWLSGHWLNGRLGAAPLAETAGEVLGTDVAITVADTVQGVIVSGPASPREVVEPLAAAFGWAASGMAADGGFLLRPEGVAATRIIDDGEVADLEGEALRDLTDAQESELPSEIVATWRDGLAGYRVATSHSRRLETGTRRQETTDLPVVSDASVIDGIADRMLARVRAHGRILRFSLPWRHAGLAPGDVFAFASEPAERWLVTRTDLAGALRVEAVPVMRRPPNSRRPRLPLQRSQATGDTAGVPDFLLLDLPLSAGADPQDRFMLACWSAPPRPQAVYVSPEASGFEFRTQALSNGVIGTLTAPLTGRFSGRLDRAAAVELAVPSGAFESVSETALLAGRNLLAVQAANGAWEVLQFMDAEEVSPGIWRLTGLLRGQGGTEDAMLAGASAGARAVLLNEAVVPAGLRAGEIGQPVQLRIGVAGRPFTDRYFETVEATGGLRALAPLSPVHLKAARTAGGGVSFSWTRRTRVNGDSWLGPDVPLGEEEERYAVRLLDGETVVHAAETAEPSLLLDAATAAALGLDQPGAQIGLEVAQIGFAVGEGIPARRTLSLP</sequence>
<proteinExistence type="predicted"/>
<reference evidence="4 5" key="1">
    <citation type="submission" date="2020-06" db="EMBL/GenBank/DDBJ databases">
        <title>Oricola thermophila sp. nov. isolated from a tidal sediments.</title>
        <authorList>
            <person name="Kwon K.K."/>
            <person name="Yang S.-H."/>
            <person name="Park M.-J."/>
        </authorList>
    </citation>
    <scope>NUCLEOTIDE SEQUENCE [LARGE SCALE GENOMIC DNA]</scope>
    <source>
        <strain evidence="4 5">MEBiC13590</strain>
    </source>
</reference>
<accession>A0A6N1VDM0</accession>
<evidence type="ECO:0000259" key="3">
    <source>
        <dbReference type="Pfam" id="PF23666"/>
    </source>
</evidence>
<dbReference type="RefSeq" id="WP_175276516.1">
    <property type="nucleotide sequence ID" value="NZ_CP054836.1"/>
</dbReference>
<dbReference type="EMBL" id="CP054836">
    <property type="protein sequence ID" value="QKV18623.1"/>
    <property type="molecule type" value="Genomic_DNA"/>
</dbReference>
<dbReference type="Gene3D" id="3.20.20.80">
    <property type="entry name" value="Glycosidases"/>
    <property type="match status" value="1"/>
</dbReference>
<evidence type="ECO:0000259" key="1">
    <source>
        <dbReference type="Pfam" id="PF13547"/>
    </source>
</evidence>
<dbReference type="KEGG" id="orm:HTY61_09270"/>
<protein>
    <submittedName>
        <fullName evidence="4">Glycoside hydrolase/phage tail family protein</fullName>
    </submittedName>
</protein>
<dbReference type="GO" id="GO:0016787">
    <property type="term" value="F:hydrolase activity"/>
    <property type="evidence" value="ECO:0007669"/>
    <property type="project" value="UniProtKB-KW"/>
</dbReference>
<dbReference type="InterPro" id="IPR025195">
    <property type="entry name" value="GTA_TIM_dom"/>
</dbReference>
<dbReference type="InterPro" id="IPR032876">
    <property type="entry name" value="J_dom"/>
</dbReference>
<keyword evidence="4" id="KW-0378">Hydrolase</keyword>
<dbReference type="SUPFAM" id="SSF51445">
    <property type="entry name" value="(Trans)glycosidases"/>
    <property type="match status" value="1"/>
</dbReference>
<dbReference type="Pfam" id="PF13547">
    <property type="entry name" value="GTA_TIM"/>
    <property type="match status" value="1"/>
</dbReference>
<feature type="domain" description="Tip attachment protein J" evidence="2">
    <location>
        <begin position="764"/>
        <end position="925"/>
    </location>
</feature>
<evidence type="ECO:0000313" key="4">
    <source>
        <dbReference type="EMBL" id="QKV18623.1"/>
    </source>
</evidence>
<name>A0A6N1VDM0_9HYPH</name>
<evidence type="ECO:0000259" key="2">
    <source>
        <dbReference type="Pfam" id="PF13550"/>
    </source>
</evidence>
<dbReference type="InterPro" id="IPR056490">
    <property type="entry name" value="Rcc01698_C"/>
</dbReference>
<gene>
    <name evidence="4" type="ORF">HTY61_09270</name>
</gene>
<organism evidence="4 5">
    <name type="scientific">Oricola thermophila</name>
    <dbReference type="NCBI Taxonomy" id="2742145"/>
    <lineage>
        <taxon>Bacteria</taxon>
        <taxon>Pseudomonadati</taxon>
        <taxon>Pseudomonadota</taxon>
        <taxon>Alphaproteobacteria</taxon>
        <taxon>Hyphomicrobiales</taxon>
        <taxon>Ahrensiaceae</taxon>
        <taxon>Oricola</taxon>
    </lineage>
</organism>
<dbReference type="CDD" id="cd19607">
    <property type="entry name" value="GTA_TIM-barrel-like"/>
    <property type="match status" value="1"/>
</dbReference>
<evidence type="ECO:0000313" key="5">
    <source>
        <dbReference type="Proteomes" id="UP000509367"/>
    </source>
</evidence>
<feature type="domain" description="GTA TIM-barrel-like" evidence="1">
    <location>
        <begin position="410"/>
        <end position="710"/>
    </location>
</feature>
<dbReference type="Pfam" id="PF23666">
    <property type="entry name" value="Rcc01698_C"/>
    <property type="match status" value="1"/>
</dbReference>
<dbReference type="InterPro" id="IPR017853">
    <property type="entry name" value="GH"/>
</dbReference>
<feature type="domain" description="Rcc01698-like C-terminal" evidence="3">
    <location>
        <begin position="1018"/>
        <end position="1116"/>
    </location>
</feature>
<dbReference type="Proteomes" id="UP000509367">
    <property type="component" value="Chromosome"/>
</dbReference>